<feature type="compositionally biased region" description="Basic and acidic residues" evidence="1">
    <location>
        <begin position="7"/>
        <end position="16"/>
    </location>
</feature>
<evidence type="ECO:0000313" key="2">
    <source>
        <dbReference type="EMBL" id="GAA0150598.1"/>
    </source>
</evidence>
<name>A0AAV3PHJ7_LITER</name>
<gene>
    <name evidence="2" type="ORF">LIER_37139</name>
</gene>
<proteinExistence type="predicted"/>
<comment type="caution">
    <text evidence="2">The sequence shown here is derived from an EMBL/GenBank/DDBJ whole genome shotgun (WGS) entry which is preliminary data.</text>
</comment>
<dbReference type="AlphaFoldDB" id="A0AAV3PHJ7"/>
<dbReference type="EMBL" id="BAABME010017579">
    <property type="protein sequence ID" value="GAA0150598.1"/>
    <property type="molecule type" value="Genomic_DNA"/>
</dbReference>
<evidence type="ECO:0000313" key="3">
    <source>
        <dbReference type="Proteomes" id="UP001454036"/>
    </source>
</evidence>
<feature type="region of interest" description="Disordered" evidence="1">
    <location>
        <begin position="105"/>
        <end position="138"/>
    </location>
</feature>
<dbReference type="Proteomes" id="UP001454036">
    <property type="component" value="Unassembled WGS sequence"/>
</dbReference>
<accession>A0AAV3PHJ7</accession>
<protein>
    <submittedName>
        <fullName evidence="2">Uncharacterized protein</fullName>
    </submittedName>
</protein>
<feature type="region of interest" description="Disordered" evidence="1">
    <location>
        <begin position="1"/>
        <end position="38"/>
    </location>
</feature>
<evidence type="ECO:0000256" key="1">
    <source>
        <dbReference type="SAM" id="MobiDB-lite"/>
    </source>
</evidence>
<organism evidence="2 3">
    <name type="scientific">Lithospermum erythrorhizon</name>
    <name type="common">Purple gromwell</name>
    <name type="synonym">Lithospermum officinale var. erythrorhizon</name>
    <dbReference type="NCBI Taxonomy" id="34254"/>
    <lineage>
        <taxon>Eukaryota</taxon>
        <taxon>Viridiplantae</taxon>
        <taxon>Streptophyta</taxon>
        <taxon>Embryophyta</taxon>
        <taxon>Tracheophyta</taxon>
        <taxon>Spermatophyta</taxon>
        <taxon>Magnoliopsida</taxon>
        <taxon>eudicotyledons</taxon>
        <taxon>Gunneridae</taxon>
        <taxon>Pentapetalae</taxon>
        <taxon>asterids</taxon>
        <taxon>lamiids</taxon>
        <taxon>Boraginales</taxon>
        <taxon>Boraginaceae</taxon>
        <taxon>Boraginoideae</taxon>
        <taxon>Lithospermeae</taxon>
        <taxon>Lithospermum</taxon>
    </lineage>
</organism>
<reference evidence="2 3" key="1">
    <citation type="submission" date="2024-01" db="EMBL/GenBank/DDBJ databases">
        <title>The complete chloroplast genome sequence of Lithospermum erythrorhizon: insights into the phylogenetic relationship among Boraginaceae species and the maternal lineages of purple gromwells.</title>
        <authorList>
            <person name="Okada T."/>
            <person name="Watanabe K."/>
        </authorList>
    </citation>
    <scope>NUCLEOTIDE SEQUENCE [LARGE SCALE GENOMIC DNA]</scope>
</reference>
<sequence length="138" mass="14699">MSQSLENRPENFELRPRGAANQLAKTSTPTPPPPSSNLLAITIPKGAKDKVARAEKAYQDELVNIASSQAPQLVDFNDLLMDLPSLFTRVAITTKMKPRESLVPKAVASSPLASGATLPTPSINPLLKRMASDAPPAT</sequence>
<keyword evidence="3" id="KW-1185">Reference proteome</keyword>